<reference evidence="5" key="2">
    <citation type="submission" date="2025-09" db="UniProtKB">
        <authorList>
            <consortium name="Ensembl"/>
        </authorList>
    </citation>
    <scope>IDENTIFICATION</scope>
</reference>
<dbReference type="InterPro" id="IPR011989">
    <property type="entry name" value="ARM-like"/>
</dbReference>
<dbReference type="InterPro" id="IPR016024">
    <property type="entry name" value="ARM-type_fold"/>
</dbReference>
<dbReference type="InterPro" id="IPR057978">
    <property type="entry name" value="TPR_DAAF5"/>
</dbReference>
<dbReference type="Pfam" id="PF25757">
    <property type="entry name" value="TPR_DNAAF5"/>
    <property type="match status" value="1"/>
</dbReference>
<keyword evidence="1" id="KW-0677">Repeat</keyword>
<dbReference type="Proteomes" id="UP000472262">
    <property type="component" value="Unassembled WGS sequence"/>
</dbReference>
<dbReference type="AlphaFoldDB" id="A0A672PQK6"/>
<proteinExistence type="predicted"/>
<dbReference type="SMART" id="SM01349">
    <property type="entry name" value="TOG"/>
    <property type="match status" value="1"/>
</dbReference>
<protein>
    <submittedName>
        <fullName evidence="5">Dynein axonemal assembly factor 5</fullName>
    </submittedName>
</protein>
<feature type="coiled-coil region" evidence="3">
    <location>
        <begin position="27"/>
        <end position="54"/>
    </location>
</feature>
<dbReference type="Ensembl" id="ENSSGRT00000069762.1">
    <property type="protein sequence ID" value="ENSSGRP00000065436.1"/>
    <property type="gene ID" value="ENSSGRG00000033665.1"/>
</dbReference>
<keyword evidence="3" id="KW-0175">Coiled coil</keyword>
<gene>
    <name evidence="5" type="primary">LOC107563231</name>
</gene>
<dbReference type="InterPro" id="IPR056497">
    <property type="entry name" value="HEAT_DAAF5"/>
</dbReference>
<sequence length="849" mass="94397">MTTSNNNSTREAAMATASEERAAADVLKSLARHLNCLNEDNKSARRRALEAVKRETVEQCLSGGALQELFGGLLKALLKCLSDPVETCRDTAIQIITGFIRAVPKPEDSLPYLMPALAQRLGGKEILEPAEELRLALMEMLSLVVEVCGRQLAPYLEDMIKILQRTITDPFPEVKKESCKCVISVAQSIPDHFHLQAESLLKPLLQTISHQHSQVRVSVTQAVGTVIQHSAGKNVDDVLSHLAQRLFDDSPRVRKTVTVVVGDWLLRLPDRYSYFHKLIPLLLSSLSDEIPEIRSLAEDLWKKVGSQWEKENEDDLKDKMDFRLPAPALLTSGGERPGLGCRELVVRNLSKLLPAVGRDIGDWLVQTRVKTAQLLRVLLLHAEDHCTQHLQSLLTVLYHTCADPETDVRAQCLESAKLLGAFISAEVYLKLLLPHIEDSTSCSSASPWAPLTVLGAILRGSSREALQPHLIKIGDTLTHSEVCQGSQQALYLDQLLVCVDAVLCVCQVDCAVISLQLLKVLVSVQSLASQLEQRSKAEESVRCLCEAQGLSGACELYRQHMADLLQWLSDSHHTWTSYSIQKTQLEIIALQSGPVVGEFLPALLPLLKSCLEPSRDPEMRLHIFTMLSKLLLDASNTLDSQGRFAEYMEMVLQDLLLPNLVWRSGRSAAAVRTAALSCLLAVLHGAAFPAERVLSVEETLSTQLISALEEDSKLARLLACRSLHSLLKLTTQQLNADSLNKIYPELLKRVDDSSEDVRVEALKSLSTWLSSLGKNYDTQSCRPHLDFLFQQLLLYMDDPDTKIQESVLEVLKVASEVDRGLLQQQTEAVREKQRSPEYCDKLLQHIHSL</sequence>
<feature type="domain" description="TOG" evidence="4">
    <location>
        <begin position="19"/>
        <end position="259"/>
    </location>
</feature>
<accession>A0A672PQK6</accession>
<dbReference type="GO" id="GO:0045505">
    <property type="term" value="F:dynein intermediate chain binding"/>
    <property type="evidence" value="ECO:0007669"/>
    <property type="project" value="TreeGrafter"/>
</dbReference>
<dbReference type="PANTHER" id="PTHR16216">
    <property type="entry name" value="DYNEIN ASSEMBLY FACTOR 5, AXONEMAL"/>
    <property type="match status" value="1"/>
</dbReference>
<evidence type="ECO:0000313" key="6">
    <source>
        <dbReference type="Proteomes" id="UP000472262"/>
    </source>
</evidence>
<dbReference type="InterPro" id="IPR034085">
    <property type="entry name" value="TOG"/>
</dbReference>
<dbReference type="GO" id="GO:0003341">
    <property type="term" value="P:cilium movement"/>
    <property type="evidence" value="ECO:0007669"/>
    <property type="project" value="TreeGrafter"/>
</dbReference>
<dbReference type="OMA" id="AFQGPWA"/>
<dbReference type="SUPFAM" id="SSF48371">
    <property type="entry name" value="ARM repeat"/>
    <property type="match status" value="1"/>
</dbReference>
<evidence type="ECO:0000259" key="4">
    <source>
        <dbReference type="SMART" id="SM01349"/>
    </source>
</evidence>
<evidence type="ECO:0000313" key="5">
    <source>
        <dbReference type="Ensembl" id="ENSSGRP00000065436.1"/>
    </source>
</evidence>
<dbReference type="GO" id="GO:0036159">
    <property type="term" value="P:inner dynein arm assembly"/>
    <property type="evidence" value="ECO:0007669"/>
    <property type="project" value="TreeGrafter"/>
</dbReference>
<dbReference type="GO" id="GO:0036158">
    <property type="term" value="P:outer dynein arm assembly"/>
    <property type="evidence" value="ECO:0007669"/>
    <property type="project" value="TreeGrafter"/>
</dbReference>
<evidence type="ECO:0000256" key="1">
    <source>
        <dbReference type="ARBA" id="ARBA00022737"/>
    </source>
</evidence>
<keyword evidence="6" id="KW-1185">Reference proteome</keyword>
<dbReference type="Pfam" id="PF24573">
    <property type="entry name" value="HEAT_DAAF5"/>
    <property type="match status" value="1"/>
</dbReference>
<dbReference type="PROSITE" id="PS50077">
    <property type="entry name" value="HEAT_REPEAT"/>
    <property type="match status" value="1"/>
</dbReference>
<reference evidence="5" key="1">
    <citation type="submission" date="2025-08" db="UniProtKB">
        <authorList>
            <consortium name="Ensembl"/>
        </authorList>
    </citation>
    <scope>IDENTIFICATION</scope>
</reference>
<dbReference type="InterPro" id="IPR021133">
    <property type="entry name" value="HEAT_type_2"/>
</dbReference>
<dbReference type="Gene3D" id="1.25.10.10">
    <property type="entry name" value="Leucine-rich Repeat Variant"/>
    <property type="match status" value="4"/>
</dbReference>
<feature type="repeat" description="HEAT" evidence="2">
    <location>
        <begin position="742"/>
        <end position="780"/>
    </location>
</feature>
<organism evidence="5 6">
    <name type="scientific">Sinocyclocheilus grahami</name>
    <name type="common">Dianchi golden-line fish</name>
    <name type="synonym">Barbus grahami</name>
    <dbReference type="NCBI Taxonomy" id="75366"/>
    <lineage>
        <taxon>Eukaryota</taxon>
        <taxon>Metazoa</taxon>
        <taxon>Chordata</taxon>
        <taxon>Craniata</taxon>
        <taxon>Vertebrata</taxon>
        <taxon>Euteleostomi</taxon>
        <taxon>Actinopterygii</taxon>
        <taxon>Neopterygii</taxon>
        <taxon>Teleostei</taxon>
        <taxon>Ostariophysi</taxon>
        <taxon>Cypriniformes</taxon>
        <taxon>Cyprinidae</taxon>
        <taxon>Cyprininae</taxon>
        <taxon>Sinocyclocheilus</taxon>
    </lineage>
</organism>
<evidence type="ECO:0000256" key="3">
    <source>
        <dbReference type="SAM" id="Coils"/>
    </source>
</evidence>
<evidence type="ECO:0000256" key="2">
    <source>
        <dbReference type="PROSITE-ProRule" id="PRU00103"/>
    </source>
</evidence>
<dbReference type="PANTHER" id="PTHR16216:SF2">
    <property type="entry name" value="DYNEIN AXONEMAL ASSEMBLY FACTOR 5"/>
    <property type="match status" value="1"/>
</dbReference>
<dbReference type="InterPro" id="IPR052623">
    <property type="entry name" value="DAAF5"/>
</dbReference>
<dbReference type="InParanoid" id="A0A672PQK6"/>
<dbReference type="GO" id="GO:0005737">
    <property type="term" value="C:cytoplasm"/>
    <property type="evidence" value="ECO:0007669"/>
    <property type="project" value="TreeGrafter"/>
</dbReference>
<name>A0A672PQK6_SINGR</name>